<dbReference type="AlphaFoldDB" id="A0A1G2RFA6"/>
<name>A0A1G2RFA6_9BACT</name>
<dbReference type="Proteomes" id="UP000178613">
    <property type="component" value="Unassembled WGS sequence"/>
</dbReference>
<keyword evidence="1" id="KW-0472">Membrane</keyword>
<dbReference type="InterPro" id="IPR012902">
    <property type="entry name" value="N_methyl_site"/>
</dbReference>
<evidence type="ECO:0000313" key="2">
    <source>
        <dbReference type="EMBL" id="OHA70741.1"/>
    </source>
</evidence>
<evidence type="ECO:0008006" key="4">
    <source>
        <dbReference type="Google" id="ProtNLM"/>
    </source>
</evidence>
<dbReference type="EMBL" id="MHUB01000018">
    <property type="protein sequence ID" value="OHA70741.1"/>
    <property type="molecule type" value="Genomic_DNA"/>
</dbReference>
<dbReference type="Pfam" id="PF07963">
    <property type="entry name" value="N_methyl"/>
    <property type="match status" value="1"/>
</dbReference>
<evidence type="ECO:0000256" key="1">
    <source>
        <dbReference type="SAM" id="Phobius"/>
    </source>
</evidence>
<proteinExistence type="predicted"/>
<reference evidence="2 3" key="1">
    <citation type="journal article" date="2016" name="Nat. Commun.">
        <title>Thousands of microbial genomes shed light on interconnected biogeochemical processes in an aquifer system.</title>
        <authorList>
            <person name="Anantharaman K."/>
            <person name="Brown C.T."/>
            <person name="Hug L.A."/>
            <person name="Sharon I."/>
            <person name="Castelle C.J."/>
            <person name="Probst A.J."/>
            <person name="Thomas B.C."/>
            <person name="Singh A."/>
            <person name="Wilkins M.J."/>
            <person name="Karaoz U."/>
            <person name="Brodie E.L."/>
            <person name="Williams K.H."/>
            <person name="Hubbard S.S."/>
            <person name="Banfield J.F."/>
        </authorList>
    </citation>
    <scope>NUCLEOTIDE SEQUENCE [LARGE SCALE GENOMIC DNA]</scope>
</reference>
<keyword evidence="1" id="KW-1133">Transmembrane helix</keyword>
<organism evidence="2 3">
    <name type="scientific">Candidatus Wildermuthbacteria bacterium RIFCSPHIGHO2_02_FULL_49_9</name>
    <dbReference type="NCBI Taxonomy" id="1802456"/>
    <lineage>
        <taxon>Bacteria</taxon>
        <taxon>Candidatus Wildermuthiibacteriota</taxon>
    </lineage>
</organism>
<comment type="caution">
    <text evidence="2">The sequence shown here is derived from an EMBL/GenBank/DDBJ whole genome shotgun (WGS) entry which is preliminary data.</text>
</comment>
<gene>
    <name evidence="2" type="ORF">A3D64_02825</name>
</gene>
<evidence type="ECO:0000313" key="3">
    <source>
        <dbReference type="Proteomes" id="UP000178613"/>
    </source>
</evidence>
<keyword evidence="1" id="KW-0812">Transmembrane</keyword>
<protein>
    <recommendedName>
        <fullName evidence="4">Prepilin-type N-terminal cleavage/methylation domain-containing protein</fullName>
    </recommendedName>
</protein>
<feature type="transmembrane region" description="Helical" evidence="1">
    <location>
        <begin position="12"/>
        <end position="32"/>
    </location>
</feature>
<sequence length="138" mass="14760">MKKGFTLIETIIYIALLAFLLGAGISAAFYIIDSSQKNKSEVNVQAEGNFILRKLDWALTGATDVSAAGTTLTVTKAGGPYVFSYDGSKYFRLGAVNLNSSLVTVSDVVFSVSGAPKKVTADFTVNGKAFNLTKYLRK</sequence>
<accession>A0A1G2RFA6</accession>